<feature type="domain" description="HTH lysR-type" evidence="5">
    <location>
        <begin position="1"/>
        <end position="58"/>
    </location>
</feature>
<dbReference type="InterPro" id="IPR000847">
    <property type="entry name" value="LysR_HTH_N"/>
</dbReference>
<evidence type="ECO:0000256" key="4">
    <source>
        <dbReference type="ARBA" id="ARBA00023163"/>
    </source>
</evidence>
<dbReference type="PANTHER" id="PTHR30346:SF0">
    <property type="entry name" value="HCA OPERON TRANSCRIPTIONAL ACTIVATOR HCAR"/>
    <property type="match status" value="1"/>
</dbReference>
<dbReference type="SUPFAM" id="SSF53850">
    <property type="entry name" value="Periplasmic binding protein-like II"/>
    <property type="match status" value="1"/>
</dbReference>
<dbReference type="RefSeq" id="WP_214363644.1">
    <property type="nucleotide sequence ID" value="NZ_JAEKFT010000036.1"/>
</dbReference>
<dbReference type="PANTHER" id="PTHR30346">
    <property type="entry name" value="TRANSCRIPTIONAL DUAL REGULATOR HCAR-RELATED"/>
    <property type="match status" value="1"/>
</dbReference>
<dbReference type="Pfam" id="PF00126">
    <property type="entry name" value="HTH_1"/>
    <property type="match status" value="1"/>
</dbReference>
<dbReference type="EMBL" id="JAEKFT010000036">
    <property type="protein sequence ID" value="MBT0963713.1"/>
    <property type="molecule type" value="Genomic_DNA"/>
</dbReference>
<dbReference type="InterPro" id="IPR005119">
    <property type="entry name" value="LysR_subst-bd"/>
</dbReference>
<dbReference type="Gene3D" id="3.40.190.10">
    <property type="entry name" value="Periplasmic binding protein-like II"/>
    <property type="match status" value="2"/>
</dbReference>
<keyword evidence="2" id="KW-0805">Transcription regulation</keyword>
<evidence type="ECO:0000259" key="5">
    <source>
        <dbReference type="PROSITE" id="PS50931"/>
    </source>
</evidence>
<organism evidence="6 7">
    <name type="scientific">Denitromonas iodatirespirans</name>
    <dbReference type="NCBI Taxonomy" id="2795389"/>
    <lineage>
        <taxon>Bacteria</taxon>
        <taxon>Pseudomonadati</taxon>
        <taxon>Pseudomonadota</taxon>
        <taxon>Betaproteobacteria</taxon>
        <taxon>Rhodocyclales</taxon>
        <taxon>Zoogloeaceae</taxon>
        <taxon>Denitromonas</taxon>
    </lineage>
</organism>
<dbReference type="FunFam" id="1.10.10.10:FF:000001">
    <property type="entry name" value="LysR family transcriptional regulator"/>
    <property type="match status" value="1"/>
</dbReference>
<sequence length="301" mass="32384">MELYHLRTFVTVAEERHLTRAAERLHVSQPAISAHIKALEEELGLVLFERTPKGMLPTSAGEALLERARQALAAVGAVGLHAQELRGEVIGTVRIGLNTDAGFLRLVELQGELKARHPRLEIEFLGGTTGANLPKLKSGRLDASFVSGALDEAQFDSQVLREEEMAIAAPVALREAIGAGDVATLARQPWIHSSPDRVQHAVMRALFEPHGVEPARSMLANQKDAVLAMVAAGVGLAVTRRQDIERAAEAGAVFAVSLPMTPTPTVSLRFACLRQRAEEPVLRAVRAAVLSVWGDTATGFQ</sequence>
<protein>
    <submittedName>
        <fullName evidence="6">LysR family transcriptional regulator</fullName>
    </submittedName>
</protein>
<reference evidence="7" key="1">
    <citation type="journal article" date="2022" name="ISME J.">
        <title>Genetic and phylogenetic analysis of dissimilatory iodate-reducing bacteria identifies potential niches across the world's oceans.</title>
        <authorList>
            <person name="Reyes-Umana V."/>
            <person name="Henning Z."/>
            <person name="Lee K."/>
            <person name="Barnum T.P."/>
            <person name="Coates J.D."/>
        </authorList>
    </citation>
    <scope>NUCLEOTIDE SEQUENCE [LARGE SCALE GENOMIC DNA]</scope>
    <source>
        <strain evidence="7">IR12</strain>
    </source>
</reference>
<dbReference type="SUPFAM" id="SSF46785">
    <property type="entry name" value="Winged helix' DNA-binding domain"/>
    <property type="match status" value="1"/>
</dbReference>
<comment type="caution">
    <text evidence="6">The sequence shown here is derived from an EMBL/GenBank/DDBJ whole genome shotgun (WGS) entry which is preliminary data.</text>
</comment>
<dbReference type="GO" id="GO:0003700">
    <property type="term" value="F:DNA-binding transcription factor activity"/>
    <property type="evidence" value="ECO:0007669"/>
    <property type="project" value="InterPro"/>
</dbReference>
<gene>
    <name evidence="6" type="ORF">I8J34_21240</name>
</gene>
<dbReference type="PRINTS" id="PR00039">
    <property type="entry name" value="HTHLYSR"/>
</dbReference>
<evidence type="ECO:0000313" key="6">
    <source>
        <dbReference type="EMBL" id="MBT0963713.1"/>
    </source>
</evidence>
<dbReference type="InterPro" id="IPR036388">
    <property type="entry name" value="WH-like_DNA-bd_sf"/>
</dbReference>
<dbReference type="GO" id="GO:0032993">
    <property type="term" value="C:protein-DNA complex"/>
    <property type="evidence" value="ECO:0007669"/>
    <property type="project" value="TreeGrafter"/>
</dbReference>
<name>A0A944H9R2_DENI1</name>
<keyword evidence="4" id="KW-0804">Transcription</keyword>
<dbReference type="Proteomes" id="UP000694660">
    <property type="component" value="Unassembled WGS sequence"/>
</dbReference>
<evidence type="ECO:0000256" key="2">
    <source>
        <dbReference type="ARBA" id="ARBA00023015"/>
    </source>
</evidence>
<dbReference type="GO" id="GO:0003677">
    <property type="term" value="F:DNA binding"/>
    <property type="evidence" value="ECO:0007669"/>
    <property type="project" value="UniProtKB-KW"/>
</dbReference>
<dbReference type="Pfam" id="PF03466">
    <property type="entry name" value="LysR_substrate"/>
    <property type="match status" value="1"/>
</dbReference>
<dbReference type="InterPro" id="IPR036390">
    <property type="entry name" value="WH_DNA-bd_sf"/>
</dbReference>
<keyword evidence="3" id="KW-0238">DNA-binding</keyword>
<dbReference type="Gene3D" id="1.10.10.10">
    <property type="entry name" value="Winged helix-like DNA-binding domain superfamily/Winged helix DNA-binding domain"/>
    <property type="match status" value="1"/>
</dbReference>
<evidence type="ECO:0000256" key="3">
    <source>
        <dbReference type="ARBA" id="ARBA00023125"/>
    </source>
</evidence>
<accession>A0A944H9R2</accession>
<evidence type="ECO:0000256" key="1">
    <source>
        <dbReference type="ARBA" id="ARBA00009437"/>
    </source>
</evidence>
<dbReference type="AlphaFoldDB" id="A0A944H9R2"/>
<comment type="similarity">
    <text evidence="1">Belongs to the LysR transcriptional regulatory family.</text>
</comment>
<evidence type="ECO:0000313" key="7">
    <source>
        <dbReference type="Proteomes" id="UP000694660"/>
    </source>
</evidence>
<keyword evidence="7" id="KW-1185">Reference proteome</keyword>
<dbReference type="PROSITE" id="PS50931">
    <property type="entry name" value="HTH_LYSR"/>
    <property type="match status" value="1"/>
</dbReference>
<dbReference type="CDD" id="cd05466">
    <property type="entry name" value="PBP2_LTTR_substrate"/>
    <property type="match status" value="1"/>
</dbReference>
<proteinExistence type="inferred from homology"/>